<feature type="transmembrane region" description="Helical" evidence="1">
    <location>
        <begin position="165"/>
        <end position="183"/>
    </location>
</feature>
<feature type="transmembrane region" description="Helical" evidence="1">
    <location>
        <begin position="7"/>
        <end position="27"/>
    </location>
</feature>
<keyword evidence="3" id="KW-1185">Reference proteome</keyword>
<evidence type="ECO:0000313" key="3">
    <source>
        <dbReference type="Proteomes" id="UP001436297"/>
    </source>
</evidence>
<protein>
    <submittedName>
        <fullName evidence="2">YfhO family protein</fullName>
    </submittedName>
</protein>
<dbReference type="Pfam" id="PF09586">
    <property type="entry name" value="YfhO"/>
    <property type="match status" value="1"/>
</dbReference>
<feature type="transmembrane region" description="Helical" evidence="1">
    <location>
        <begin position="107"/>
        <end position="129"/>
    </location>
</feature>
<keyword evidence="1" id="KW-0472">Membrane</keyword>
<feature type="transmembrane region" description="Helical" evidence="1">
    <location>
        <begin position="285"/>
        <end position="305"/>
    </location>
</feature>
<dbReference type="PANTHER" id="PTHR38454">
    <property type="entry name" value="INTEGRAL MEMBRANE PROTEIN-RELATED"/>
    <property type="match status" value="1"/>
</dbReference>
<dbReference type="Proteomes" id="UP001436297">
    <property type="component" value="Chromosome"/>
</dbReference>
<feature type="transmembrane region" description="Helical" evidence="1">
    <location>
        <begin position="203"/>
        <end position="223"/>
    </location>
</feature>
<keyword evidence="1" id="KW-1133">Transmembrane helix</keyword>
<organism evidence="2 3">
    <name type="scientific">Staphylococcus hsinchuensis</name>
    <dbReference type="NCBI Taxonomy" id="3051183"/>
    <lineage>
        <taxon>Bacteria</taxon>
        <taxon>Bacillati</taxon>
        <taxon>Bacillota</taxon>
        <taxon>Bacilli</taxon>
        <taxon>Bacillales</taxon>
        <taxon>Staphylococcaceae</taxon>
        <taxon>Staphylococcus</taxon>
    </lineage>
</organism>
<evidence type="ECO:0000256" key="1">
    <source>
        <dbReference type="SAM" id="Phobius"/>
    </source>
</evidence>
<feature type="transmembrane region" description="Helical" evidence="1">
    <location>
        <begin position="75"/>
        <end position="95"/>
    </location>
</feature>
<dbReference type="PANTHER" id="PTHR38454:SF1">
    <property type="entry name" value="INTEGRAL MEMBRANE PROTEIN"/>
    <property type="match status" value="1"/>
</dbReference>
<dbReference type="RefSeq" id="WP_342610306.1">
    <property type="nucleotide sequence ID" value="NZ_CP128355.1"/>
</dbReference>
<feature type="transmembrane region" description="Helical" evidence="1">
    <location>
        <begin position="425"/>
        <end position="442"/>
    </location>
</feature>
<proteinExistence type="predicted"/>
<reference evidence="2 3" key="1">
    <citation type="journal article" date="2024" name="Pathogens">
        <title>Staphylococcus hsinchuensis sp. nov., Isolated from Soymilk.</title>
        <authorList>
            <person name="Wang Y.T."/>
            <person name="Lin Y.C."/>
            <person name="Hsieh Y.H."/>
            <person name="Lin Y.T."/>
            <person name="Hamada M."/>
            <person name="Chen C.C."/>
            <person name="Liou J.S."/>
            <person name="Lee A.Y."/>
            <person name="Zhang W.L."/>
            <person name="Chen Y.T."/>
            <person name="Huang C.H."/>
        </authorList>
    </citation>
    <scope>NUCLEOTIDE SEQUENCE [LARGE SCALE GENOMIC DNA]</scope>
    <source>
        <strain evidence="2 3">H164</strain>
    </source>
</reference>
<feature type="transmembrane region" description="Helical" evidence="1">
    <location>
        <begin position="346"/>
        <end position="363"/>
    </location>
</feature>
<evidence type="ECO:0000313" key="2">
    <source>
        <dbReference type="EMBL" id="XAF69918.1"/>
    </source>
</evidence>
<gene>
    <name evidence="2" type="ORF">QQM35_07515</name>
</gene>
<dbReference type="EMBL" id="CP128355">
    <property type="protein sequence ID" value="XAF69918.1"/>
    <property type="molecule type" value="Genomic_DNA"/>
</dbReference>
<accession>A0ABZ3EB52</accession>
<feature type="transmembrane region" description="Helical" evidence="1">
    <location>
        <begin position="370"/>
        <end position="388"/>
    </location>
</feature>
<sequence length="856" mass="100637">MNRNKLYIFLFLFLAIIGHGYIIYRFFHDGVLFTGPNDGMEQMVPIQKYLYNQWSHGNWFYSTDFGLGGDFFTDLSYYFTTNILFIINVIIIAFLKIFIPLDTSSMMFWMTNALIVSVIKSAIAMYATYLYVNYITHNKKISLFTAFIFVVSPLYFRFTVYWPFFSDIFILLPLLLWSIERYLKNGKIGWFIVISALSLVNNFYFAYYQLLTGLIYLIVRLVFKHKDDILPRLKALKTITIAAILALICSLFTFSHGIQSFLNNRRVPFRGHVDMFEKFNQNTDIFYDNYLIVILFVTVQALLAFKLYKHYYFRLFAVLTIISIIASFVPFVDQLFNGLSAPQKRWHYLLAFNSAMLIGLYVKHFRSVSIVNYVVTSILGLAIIFISAWRFDNYVAWLWFAPVVTLVGLLVLLVNHKNERKKLSYFYAIAIMILTVFVSIVFTRNQIFFQDHVERASKFYTNASKYSTPLQRQLVSEMKHDKNEDERIDWRVNEQDNTPMYQNFKGLSLYSSIFDHNILDFYYDAMKINLKNESLSRYQTTNGRQNIASLFSVRYLMLKEYQHNVPEHFKQIKSSGQYRVFENTLNLPAVSVTNNVYNAQSIHSAIDREHAMMDGVIMENQGKKYDDQSPNLFRESKTTYEDMKKISHDKYQLSKAEDRFKIHIPKDVRKRYEDYYVTMKINRGQPDSNYTVNVNGYLNSRLFNNSTYRTGVDTQLYRTKPDKNGNIYIELSPKGTFDVKFLRLDGENYKKLKQAKQKRTQGHHYHDIKNGVKVNLKEHNKGTAVVNIPYREGMVAYVDGRKVSPKKVNYMMTGVPVSSKDKEIIIKYRPKLWYTMLIVSIIGIVVSVIWVRRRKD</sequence>
<keyword evidence="1" id="KW-0812">Transmembrane</keyword>
<dbReference type="InterPro" id="IPR018580">
    <property type="entry name" value="Uncharacterised_YfhO"/>
</dbReference>
<feature type="transmembrane region" description="Helical" evidence="1">
    <location>
        <begin position="832"/>
        <end position="851"/>
    </location>
</feature>
<feature type="transmembrane region" description="Helical" evidence="1">
    <location>
        <begin position="235"/>
        <end position="258"/>
    </location>
</feature>
<name>A0ABZ3EB52_9STAP</name>
<feature type="transmembrane region" description="Helical" evidence="1">
    <location>
        <begin position="312"/>
        <end position="331"/>
    </location>
</feature>
<feature type="transmembrane region" description="Helical" evidence="1">
    <location>
        <begin position="394"/>
        <end position="413"/>
    </location>
</feature>